<dbReference type="KEGG" id="scm:SCHCO_02534740"/>
<dbReference type="VEuPathDB" id="FungiDB:SCHCODRAFT_02534740"/>
<reference evidence="2 3" key="1">
    <citation type="journal article" date="2010" name="Nat. Biotechnol.">
        <title>Genome sequence of the model mushroom Schizophyllum commune.</title>
        <authorList>
            <person name="Ohm R.A."/>
            <person name="de Jong J.F."/>
            <person name="Lugones L.G."/>
            <person name="Aerts A."/>
            <person name="Kothe E."/>
            <person name="Stajich J.E."/>
            <person name="de Vries R.P."/>
            <person name="Record E."/>
            <person name="Levasseur A."/>
            <person name="Baker S.E."/>
            <person name="Bartholomew K.A."/>
            <person name="Coutinho P.M."/>
            <person name="Erdmann S."/>
            <person name="Fowler T.J."/>
            <person name="Gathman A.C."/>
            <person name="Lombard V."/>
            <person name="Henrissat B."/>
            <person name="Knabe N."/>
            <person name="Kuees U."/>
            <person name="Lilly W.W."/>
            <person name="Lindquist E."/>
            <person name="Lucas S."/>
            <person name="Magnuson J.K."/>
            <person name="Piumi F."/>
            <person name="Raudaskoski M."/>
            <person name="Salamov A."/>
            <person name="Schmutz J."/>
            <person name="Schwarze F.W.M.R."/>
            <person name="vanKuyk P.A."/>
            <person name="Horton J.S."/>
            <person name="Grigoriev I.V."/>
            <person name="Woesten H.A.B."/>
        </authorList>
    </citation>
    <scope>NUCLEOTIDE SEQUENCE [LARGE SCALE GENOMIC DNA]</scope>
    <source>
        <strain evidence="3">H4-8 / FGSC 9210</strain>
    </source>
</reference>
<proteinExistence type="predicted"/>
<dbReference type="InParanoid" id="D8Q2Y8"/>
<sequence length="377" mass="42796">MNETRTTNSPIARIPNGLLCKIFAYACARNELAFTLYAYGDSASYFPAFCINQVCQRWRNIARADPKLWAGEINVDLTVIERAYAQTGASRRFVRRFRKILSLYLHLSNPELLALTITGGDVGLLPRPNGGSGNEGLSAFTEILDHLHRVRLLSVSIPALRWIESNAPPMQDPALESVKIMGSSRTGCSTRFFSQMPRLRTWKQVVDDFIPTHLPYAQLTKFVTGWIEWDTALRALVQCPALKRLDVSLYTADSNTQVFYPSTLSFPQLTSFRLSIDDPTDFAYIFGLLETPRLSKLKVSWEMVSGMDAVRTDDWPEWHWPHQEFYAFLARSKCRLSTLRVVDLCLSSKDRKAHQEAPPRAGAVHCRGTRQGRQYGR</sequence>
<dbReference type="OrthoDB" id="2872427at2759"/>
<dbReference type="AlphaFoldDB" id="D8Q2Y8"/>
<evidence type="ECO:0000313" key="3">
    <source>
        <dbReference type="Proteomes" id="UP000007431"/>
    </source>
</evidence>
<accession>D8Q2Y8</accession>
<dbReference type="Proteomes" id="UP000007431">
    <property type="component" value="Unassembled WGS sequence"/>
</dbReference>
<dbReference type="GeneID" id="9595154"/>
<dbReference type="Gene3D" id="1.20.1280.50">
    <property type="match status" value="1"/>
</dbReference>
<dbReference type="RefSeq" id="XP_003033112.1">
    <property type="nucleotide sequence ID" value="XM_003033066.1"/>
</dbReference>
<protein>
    <submittedName>
        <fullName evidence="2">Expressed protein</fullName>
    </submittedName>
</protein>
<name>D8Q2Y8_SCHCM</name>
<gene>
    <name evidence="2" type="ORF">SCHCODRAFT_15173</name>
</gene>
<evidence type="ECO:0000313" key="2">
    <source>
        <dbReference type="EMBL" id="EFI98209.1"/>
    </source>
</evidence>
<organism evidence="3">
    <name type="scientific">Schizophyllum commune (strain H4-8 / FGSC 9210)</name>
    <name type="common">Split gill fungus</name>
    <dbReference type="NCBI Taxonomy" id="578458"/>
    <lineage>
        <taxon>Eukaryota</taxon>
        <taxon>Fungi</taxon>
        <taxon>Dikarya</taxon>
        <taxon>Basidiomycota</taxon>
        <taxon>Agaricomycotina</taxon>
        <taxon>Agaricomycetes</taxon>
        <taxon>Agaricomycetidae</taxon>
        <taxon>Agaricales</taxon>
        <taxon>Schizophyllaceae</taxon>
        <taxon>Schizophyllum</taxon>
    </lineage>
</organism>
<evidence type="ECO:0000256" key="1">
    <source>
        <dbReference type="SAM" id="MobiDB-lite"/>
    </source>
</evidence>
<dbReference type="EMBL" id="GL377305">
    <property type="protein sequence ID" value="EFI98209.1"/>
    <property type="molecule type" value="Genomic_DNA"/>
</dbReference>
<dbReference type="HOGENOM" id="CLU_733956_0_0_1"/>
<dbReference type="eggNOG" id="ENOG502R1KN">
    <property type="taxonomic scope" value="Eukaryota"/>
</dbReference>
<keyword evidence="3" id="KW-1185">Reference proteome</keyword>
<feature type="region of interest" description="Disordered" evidence="1">
    <location>
        <begin position="356"/>
        <end position="377"/>
    </location>
</feature>